<dbReference type="OrthoDB" id="5135119at2759"/>
<evidence type="ECO:0000256" key="1">
    <source>
        <dbReference type="ARBA" id="ARBA00022801"/>
    </source>
</evidence>
<evidence type="ECO:0000256" key="3">
    <source>
        <dbReference type="SAM" id="SignalP"/>
    </source>
</evidence>
<dbReference type="Pfam" id="PF04185">
    <property type="entry name" value="Phosphoesterase"/>
    <property type="match status" value="1"/>
</dbReference>
<dbReference type="RefSeq" id="XP_004035073.1">
    <property type="nucleotide sequence ID" value="XM_004035025.1"/>
</dbReference>
<proteinExistence type="predicted"/>
<dbReference type="SUPFAM" id="SSF53649">
    <property type="entry name" value="Alkaline phosphatase-like"/>
    <property type="match status" value="1"/>
</dbReference>
<dbReference type="PANTHER" id="PTHR31956">
    <property type="entry name" value="NON-SPECIFIC PHOSPHOLIPASE C4-RELATED"/>
    <property type="match status" value="1"/>
</dbReference>
<feature type="coiled-coil region" evidence="2">
    <location>
        <begin position="546"/>
        <end position="655"/>
    </location>
</feature>
<accession>G0QT62</accession>
<dbReference type="Gene3D" id="3.40.720.10">
    <property type="entry name" value="Alkaline Phosphatase, subunit A"/>
    <property type="match status" value="2"/>
</dbReference>
<dbReference type="InterPro" id="IPR007312">
    <property type="entry name" value="Phosphoesterase"/>
</dbReference>
<dbReference type="OMA" id="ECCSYMS"/>
<organism evidence="4 5">
    <name type="scientific">Ichthyophthirius multifiliis</name>
    <name type="common">White spot disease agent</name>
    <name type="synonym">Ich</name>
    <dbReference type="NCBI Taxonomy" id="5932"/>
    <lineage>
        <taxon>Eukaryota</taxon>
        <taxon>Sar</taxon>
        <taxon>Alveolata</taxon>
        <taxon>Ciliophora</taxon>
        <taxon>Intramacronucleata</taxon>
        <taxon>Oligohymenophorea</taxon>
        <taxon>Hymenostomatida</taxon>
        <taxon>Ophryoglenina</taxon>
        <taxon>Ichthyophthirius</taxon>
    </lineage>
</organism>
<evidence type="ECO:0000313" key="5">
    <source>
        <dbReference type="Proteomes" id="UP000008983"/>
    </source>
</evidence>
<protein>
    <submittedName>
        <fullName evidence="4">Phosphoesterase family protein, putative</fullName>
        <ecNumber evidence="4">3.1.4.3</ecNumber>
    </submittedName>
</protein>
<dbReference type="GO" id="GO:0009395">
    <property type="term" value="P:phospholipid catabolic process"/>
    <property type="evidence" value="ECO:0007669"/>
    <property type="project" value="TreeGrafter"/>
</dbReference>
<reference evidence="4 5" key="1">
    <citation type="submission" date="2011-07" db="EMBL/GenBank/DDBJ databases">
        <authorList>
            <person name="Coyne R."/>
            <person name="Brami D."/>
            <person name="Johnson J."/>
            <person name="Hostetler J."/>
            <person name="Hannick L."/>
            <person name="Clark T."/>
            <person name="Cassidy-Hanley D."/>
            <person name="Inman J."/>
        </authorList>
    </citation>
    <scope>NUCLEOTIDE SEQUENCE [LARGE SCALE GENOMIC DNA]</scope>
    <source>
        <strain evidence="4 5">G5</strain>
    </source>
</reference>
<dbReference type="InterPro" id="IPR017850">
    <property type="entry name" value="Alkaline_phosphatase_core_sf"/>
</dbReference>
<dbReference type="PANTHER" id="PTHR31956:SF1">
    <property type="entry name" value="NON-SPECIFIC PHOSPHOLIPASE C1"/>
    <property type="match status" value="1"/>
</dbReference>
<dbReference type="EMBL" id="GL983843">
    <property type="protein sequence ID" value="EGR31587.1"/>
    <property type="molecule type" value="Genomic_DNA"/>
</dbReference>
<name>G0QT62_ICHMU</name>
<dbReference type="Proteomes" id="UP000008983">
    <property type="component" value="Unassembled WGS sequence"/>
</dbReference>
<feature type="signal peptide" evidence="3">
    <location>
        <begin position="1"/>
        <end position="21"/>
    </location>
</feature>
<evidence type="ECO:0000313" key="4">
    <source>
        <dbReference type="EMBL" id="EGR31587.1"/>
    </source>
</evidence>
<dbReference type="InParanoid" id="G0QT62"/>
<feature type="chain" id="PRO_5003408178" evidence="3">
    <location>
        <begin position="22"/>
        <end position="655"/>
    </location>
</feature>
<keyword evidence="5" id="KW-1185">Reference proteome</keyword>
<keyword evidence="2" id="KW-0175">Coiled coil</keyword>
<dbReference type="GO" id="GO:0034480">
    <property type="term" value="F:phosphatidylcholine phospholipase C activity"/>
    <property type="evidence" value="ECO:0007669"/>
    <property type="project" value="UniProtKB-EC"/>
</dbReference>
<dbReference type="EC" id="3.1.4.3" evidence="4"/>
<dbReference type="eggNOG" id="ENOG502QPJ0">
    <property type="taxonomic scope" value="Eukaryota"/>
</dbReference>
<dbReference type="AlphaFoldDB" id="G0QT62"/>
<keyword evidence="3" id="KW-0732">Signal</keyword>
<sequence length="655" mass="75434">MFLIQIIILITTLPLLIKTSTENHPIKNIVVLMMENRSFDHMLGWMTKGGKFGNKNVDGLTGQECNPKNVYFPFLGQICVDDKASEFSQYDPDHGHQSTVQRIFGCLYTLNQQTGDNPCKNHSTNKGDANMKGFVMSARREGKNGITEMSMQSPKNVPILTTLANEYALFDNYFSSYPGPTNPNRLFMHSGTCNGCLGNEQTTGSFKNQTLQSVLERNGLSWRYYWENDADDWFLFINHFNENFNNSTKFIPMEQFYQDAEKGDLPNYTFINPSESYNSTLNNTKSFGLMNDQHPNHSIKEGERLIKNVYEALRNGPLWNQTLFIITYDEHGGFYDHVSPPQDGVPNPDGIDNVDGFKFNRLGIRVPMIAVSPWIEKNTLINKPMDNQKPQNSSQWEHSSIISTVLRIFNLQDQQFSKRIEWAAHFDDILKIRKEPRTDCVKELPYVPPPTKQDFQRFQNQKIKTSHQKQVKEICETIKKDDTNCGGNIQEINKKKKKYRNINFFQSKYGKNARPDEEYEYGNTQKGFNNTQSQFGSNPASLKGKLMSLEEMIKGIAEEMNFHKKEVQILKSEKDTLQSVLSMKTQDVKKTLTNELTRIEEEMKRHFAHQKAENARLQQQITSLKGEKTALQQQLLGLQRRITELELQVGNEEAN</sequence>
<dbReference type="STRING" id="857967.G0QT62"/>
<dbReference type="GeneID" id="14907730"/>
<gene>
    <name evidence="4" type="ORF">IMG5_106390</name>
</gene>
<keyword evidence="1 4" id="KW-0378">Hydrolase</keyword>
<evidence type="ECO:0000256" key="2">
    <source>
        <dbReference type="SAM" id="Coils"/>
    </source>
</evidence>